<keyword evidence="10" id="KW-0119">Carbohydrate metabolism</keyword>
<dbReference type="InterPro" id="IPR000600">
    <property type="entry name" value="ROK"/>
</dbReference>
<comment type="similarity">
    <text evidence="2">Belongs to the ROK (NagC/XylR) family.</text>
</comment>
<evidence type="ECO:0000256" key="8">
    <source>
        <dbReference type="ARBA" id="ARBA00022840"/>
    </source>
</evidence>
<dbReference type="Gene3D" id="3.30.420.40">
    <property type="match status" value="2"/>
</dbReference>
<evidence type="ECO:0000256" key="11">
    <source>
        <dbReference type="ARBA" id="ARBA00038887"/>
    </source>
</evidence>
<evidence type="ECO:0000313" key="13">
    <source>
        <dbReference type="EMBL" id="SVA52070.1"/>
    </source>
</evidence>
<evidence type="ECO:0000256" key="4">
    <source>
        <dbReference type="ARBA" id="ARBA00022723"/>
    </source>
</evidence>
<dbReference type="FunFam" id="3.30.420.40:FF:000153">
    <property type="entry name" value="Putative fructokinase"/>
    <property type="match status" value="1"/>
</dbReference>
<sequence>MKKKIYGGIEGGGTKFRCVIGSDPDNIYASSEIDTKTPILTIKELINFFSEKHSEMPQALKIGIGCFGPLDLDPQSKTYGYIKETPKPGWKNIDIRGELERALKIPVIIDTDVNAAAIGELIWGAGRELQNFLYATIGTGIGVGAVINKRIFYAQHHPEMGHMFIPLDPGERETFTGCCPYHGSCIEGLASGSAITKRWGSQLSALQKDHPAWRLEAEYLATFFANLTFAFQPQKIIVGGGVMNDYLLSLTREILSQKIADYS</sequence>
<dbReference type="PANTHER" id="PTHR42742:SF3">
    <property type="entry name" value="FRUCTOKINASE"/>
    <property type="match status" value="1"/>
</dbReference>
<dbReference type="GO" id="GO:0008865">
    <property type="term" value="F:fructokinase activity"/>
    <property type="evidence" value="ECO:0007669"/>
    <property type="project" value="UniProtKB-EC"/>
</dbReference>
<dbReference type="EC" id="2.7.1.4" evidence="11"/>
<dbReference type="PANTHER" id="PTHR42742">
    <property type="entry name" value="TRANSCRIPTIONAL REPRESSOR MPRA"/>
    <property type="match status" value="1"/>
</dbReference>
<protein>
    <recommendedName>
        <fullName evidence="11">fructokinase</fullName>
        <ecNumber evidence="11">2.7.1.4</ecNumber>
    </recommendedName>
</protein>
<reference evidence="13" key="1">
    <citation type="submission" date="2018-05" db="EMBL/GenBank/DDBJ databases">
        <authorList>
            <person name="Lanie J.A."/>
            <person name="Ng W.-L."/>
            <person name="Kazmierczak K.M."/>
            <person name="Andrzejewski T.M."/>
            <person name="Davidsen T.M."/>
            <person name="Wayne K.J."/>
            <person name="Tettelin H."/>
            <person name="Glass J.I."/>
            <person name="Rusch D."/>
            <person name="Podicherti R."/>
            <person name="Tsui H.-C.T."/>
            <person name="Winkler M.E."/>
        </authorList>
    </citation>
    <scope>NUCLEOTIDE SEQUENCE</scope>
</reference>
<keyword evidence="7" id="KW-0862">Zinc</keyword>
<keyword evidence="6" id="KW-0418">Kinase</keyword>
<proteinExistence type="inferred from homology"/>
<evidence type="ECO:0000256" key="5">
    <source>
        <dbReference type="ARBA" id="ARBA00022741"/>
    </source>
</evidence>
<keyword evidence="9" id="KW-0460">Magnesium</keyword>
<keyword evidence="3" id="KW-0808">Transferase</keyword>
<dbReference type="GO" id="GO:0005524">
    <property type="term" value="F:ATP binding"/>
    <property type="evidence" value="ECO:0007669"/>
    <property type="project" value="UniProtKB-KW"/>
</dbReference>
<accession>A0A381WHT0</accession>
<organism evidence="13">
    <name type="scientific">marine metagenome</name>
    <dbReference type="NCBI Taxonomy" id="408172"/>
    <lineage>
        <taxon>unclassified sequences</taxon>
        <taxon>metagenomes</taxon>
        <taxon>ecological metagenomes</taxon>
    </lineage>
</organism>
<keyword evidence="4" id="KW-0479">Metal-binding</keyword>
<keyword evidence="5" id="KW-0547">Nucleotide-binding</keyword>
<name>A0A381WHT0_9ZZZZ</name>
<gene>
    <name evidence="13" type="ORF">METZ01_LOCUS104924</name>
</gene>
<evidence type="ECO:0000256" key="2">
    <source>
        <dbReference type="ARBA" id="ARBA00006479"/>
    </source>
</evidence>
<evidence type="ECO:0000256" key="12">
    <source>
        <dbReference type="ARBA" id="ARBA00048451"/>
    </source>
</evidence>
<dbReference type="CDD" id="cd24067">
    <property type="entry name" value="ASKHA_NBD_ROK_BsFRK-like"/>
    <property type="match status" value="1"/>
</dbReference>
<dbReference type="SUPFAM" id="SSF53067">
    <property type="entry name" value="Actin-like ATPase domain"/>
    <property type="match status" value="1"/>
</dbReference>
<keyword evidence="8" id="KW-0067">ATP-binding</keyword>
<evidence type="ECO:0000256" key="6">
    <source>
        <dbReference type="ARBA" id="ARBA00022777"/>
    </source>
</evidence>
<dbReference type="GO" id="GO:0046872">
    <property type="term" value="F:metal ion binding"/>
    <property type="evidence" value="ECO:0007669"/>
    <property type="project" value="UniProtKB-KW"/>
</dbReference>
<evidence type="ECO:0000256" key="3">
    <source>
        <dbReference type="ARBA" id="ARBA00022679"/>
    </source>
</evidence>
<evidence type="ECO:0000256" key="7">
    <source>
        <dbReference type="ARBA" id="ARBA00022833"/>
    </source>
</evidence>
<dbReference type="EMBL" id="UINC01011857">
    <property type="protein sequence ID" value="SVA52070.1"/>
    <property type="molecule type" value="Genomic_DNA"/>
</dbReference>
<comment type="catalytic activity">
    <reaction evidence="12">
        <text>D-fructose + ATP = D-fructose 6-phosphate + ADP + H(+)</text>
        <dbReference type="Rhea" id="RHEA:16125"/>
        <dbReference type="ChEBI" id="CHEBI:15378"/>
        <dbReference type="ChEBI" id="CHEBI:30616"/>
        <dbReference type="ChEBI" id="CHEBI:37721"/>
        <dbReference type="ChEBI" id="CHEBI:61527"/>
        <dbReference type="ChEBI" id="CHEBI:456216"/>
        <dbReference type="EC" id="2.7.1.4"/>
    </reaction>
</comment>
<evidence type="ECO:0000256" key="9">
    <source>
        <dbReference type="ARBA" id="ARBA00022842"/>
    </source>
</evidence>
<dbReference type="Pfam" id="PF00480">
    <property type="entry name" value="ROK"/>
    <property type="match status" value="1"/>
</dbReference>
<dbReference type="InterPro" id="IPR051804">
    <property type="entry name" value="Carb_Metab_Reg_Kinase/Isom"/>
</dbReference>
<evidence type="ECO:0000256" key="1">
    <source>
        <dbReference type="ARBA" id="ARBA00001946"/>
    </source>
</evidence>
<dbReference type="InterPro" id="IPR043129">
    <property type="entry name" value="ATPase_NBD"/>
</dbReference>
<feature type="non-terminal residue" evidence="13">
    <location>
        <position position="263"/>
    </location>
</feature>
<evidence type="ECO:0000256" key="10">
    <source>
        <dbReference type="ARBA" id="ARBA00023277"/>
    </source>
</evidence>
<comment type="cofactor">
    <cofactor evidence="1">
        <name>Mg(2+)</name>
        <dbReference type="ChEBI" id="CHEBI:18420"/>
    </cofactor>
</comment>
<dbReference type="AlphaFoldDB" id="A0A381WHT0"/>